<sequence>MDVPEGWRPETAIDGIRLSPPPEGSLLFGVMGENDEVADDLVRDITEVLTSMCARLYGRRSAKKRAQNGVAACAAEP</sequence>
<proteinExistence type="predicted"/>
<dbReference type="EMBL" id="MWIH01000008">
    <property type="protein sequence ID" value="OQO90160.1"/>
    <property type="molecule type" value="Genomic_DNA"/>
</dbReference>
<gene>
    <name evidence="1" type="ORF">B1813_20050</name>
</gene>
<keyword evidence="2" id="KW-1185">Reference proteome</keyword>
<name>A0A1V8ZZD0_SACPI</name>
<reference evidence="1 2" key="1">
    <citation type="submission" date="2017-02" db="EMBL/GenBank/DDBJ databases">
        <title>Draft genome of Saccharomonospora sp. 154.</title>
        <authorList>
            <person name="Alonso-Carmona G.S."/>
            <person name="De La Haba R."/>
            <person name="Vera-Gargallo B."/>
            <person name="Sandoval-Trujillo A.H."/>
            <person name="Ramirez-Duran N."/>
            <person name="Ventosa A."/>
        </authorList>
    </citation>
    <scope>NUCLEOTIDE SEQUENCE [LARGE SCALE GENOMIC DNA]</scope>
    <source>
        <strain evidence="1 2">LRS4.154</strain>
    </source>
</reference>
<evidence type="ECO:0000313" key="1">
    <source>
        <dbReference type="EMBL" id="OQO90160.1"/>
    </source>
</evidence>
<dbReference type="Proteomes" id="UP000192591">
    <property type="component" value="Unassembled WGS sequence"/>
</dbReference>
<accession>A0A1V8ZZD0</accession>
<dbReference type="AlphaFoldDB" id="A0A1V8ZZD0"/>
<organism evidence="1 2">
    <name type="scientific">Saccharomonospora piscinae</name>
    <dbReference type="NCBI Taxonomy" id="687388"/>
    <lineage>
        <taxon>Bacteria</taxon>
        <taxon>Bacillati</taxon>
        <taxon>Actinomycetota</taxon>
        <taxon>Actinomycetes</taxon>
        <taxon>Pseudonocardiales</taxon>
        <taxon>Pseudonocardiaceae</taxon>
        <taxon>Saccharomonospora</taxon>
    </lineage>
</organism>
<protein>
    <submittedName>
        <fullName evidence="1">Uncharacterized protein</fullName>
    </submittedName>
</protein>
<evidence type="ECO:0000313" key="2">
    <source>
        <dbReference type="Proteomes" id="UP000192591"/>
    </source>
</evidence>
<dbReference type="Gene3D" id="1.10.287.2170">
    <property type="match status" value="1"/>
</dbReference>
<comment type="caution">
    <text evidence="1">The sequence shown here is derived from an EMBL/GenBank/DDBJ whole genome shotgun (WGS) entry which is preliminary data.</text>
</comment>